<dbReference type="EMBL" id="CAJVQC010017742">
    <property type="protein sequence ID" value="CAG8687813.1"/>
    <property type="molecule type" value="Genomic_DNA"/>
</dbReference>
<comment type="caution">
    <text evidence="1">The sequence shown here is derived from an EMBL/GenBank/DDBJ whole genome shotgun (WGS) entry which is preliminary data.</text>
</comment>
<evidence type="ECO:0000313" key="1">
    <source>
        <dbReference type="EMBL" id="CAG8687813.1"/>
    </source>
</evidence>
<sequence>IQARAESALEVLKQTLALKTKVWHDGKLVNLDTTKLVLESSEYLMVDQSALTGESLPVHRNKGDVVYSSSIVKQQMLAIIVKTRKDTYIGRAAALMNMAVDQGHFQKIAVKFQNTSSAAKKVIIRCLAAIEELASVSILCSDKTGTLTLNELSTNDSWLAPSYTESNLFLHAYVCSDPGTDDTIELAIRDTAEKKLDILKNRKNEYEVPGFKVKSFVPFNPSKKLSQVTAIDLEMQKEIQIAKGAPQVIVQLA</sequence>
<feature type="non-terminal residue" evidence="1">
    <location>
        <position position="253"/>
    </location>
</feature>
<gene>
    <name evidence="1" type="ORF">RPERSI_LOCUS9387</name>
</gene>
<evidence type="ECO:0000313" key="2">
    <source>
        <dbReference type="Proteomes" id="UP000789920"/>
    </source>
</evidence>
<dbReference type="Proteomes" id="UP000789920">
    <property type="component" value="Unassembled WGS sequence"/>
</dbReference>
<reference evidence="1" key="1">
    <citation type="submission" date="2021-06" db="EMBL/GenBank/DDBJ databases">
        <authorList>
            <person name="Kallberg Y."/>
            <person name="Tangrot J."/>
            <person name="Rosling A."/>
        </authorList>
    </citation>
    <scope>NUCLEOTIDE SEQUENCE</scope>
    <source>
        <strain evidence="1">MA461A</strain>
    </source>
</reference>
<keyword evidence="2" id="KW-1185">Reference proteome</keyword>
<organism evidence="1 2">
    <name type="scientific">Racocetra persica</name>
    <dbReference type="NCBI Taxonomy" id="160502"/>
    <lineage>
        <taxon>Eukaryota</taxon>
        <taxon>Fungi</taxon>
        <taxon>Fungi incertae sedis</taxon>
        <taxon>Mucoromycota</taxon>
        <taxon>Glomeromycotina</taxon>
        <taxon>Glomeromycetes</taxon>
        <taxon>Diversisporales</taxon>
        <taxon>Gigasporaceae</taxon>
        <taxon>Racocetra</taxon>
    </lineage>
</organism>
<accession>A0ACA9P301</accession>
<name>A0ACA9P301_9GLOM</name>
<proteinExistence type="predicted"/>
<protein>
    <submittedName>
        <fullName evidence="1">33440_t:CDS:1</fullName>
    </submittedName>
</protein>
<feature type="non-terminal residue" evidence="1">
    <location>
        <position position="1"/>
    </location>
</feature>